<dbReference type="AlphaFoldDB" id="L1IH43"/>
<dbReference type="CDD" id="cd02440">
    <property type="entry name" value="AdoMet_MTases"/>
    <property type="match status" value="1"/>
</dbReference>
<dbReference type="OrthoDB" id="416496at2759"/>
<dbReference type="GeneID" id="17291850"/>
<dbReference type="InterPro" id="IPR052356">
    <property type="entry name" value="Thiol_S-MT"/>
</dbReference>
<name>L1IH43_GUITC</name>
<evidence type="ECO:0000313" key="2">
    <source>
        <dbReference type="EnsemblProtists" id="EKX35150"/>
    </source>
</evidence>
<evidence type="ECO:0008006" key="4">
    <source>
        <dbReference type="Google" id="ProtNLM"/>
    </source>
</evidence>
<protein>
    <recommendedName>
        <fullName evidence="4">Methyltransferase type 11 domain-containing protein</fullName>
    </recommendedName>
</protein>
<dbReference type="InterPro" id="IPR029063">
    <property type="entry name" value="SAM-dependent_MTases_sf"/>
</dbReference>
<accession>L1IH43</accession>
<dbReference type="EnsemblProtists" id="EKX35150">
    <property type="protein sequence ID" value="EKX35150"/>
    <property type="gene ID" value="GUITHDRAFT_118698"/>
</dbReference>
<evidence type="ECO:0000313" key="1">
    <source>
        <dbReference type="EMBL" id="EKX35150.1"/>
    </source>
</evidence>
<evidence type="ECO:0000313" key="3">
    <source>
        <dbReference type="Proteomes" id="UP000011087"/>
    </source>
</evidence>
<dbReference type="KEGG" id="gtt:GUITHDRAFT_118698"/>
<reference evidence="3" key="2">
    <citation type="submission" date="2012-11" db="EMBL/GenBank/DDBJ databases">
        <authorList>
            <person name="Kuo A."/>
            <person name="Curtis B.A."/>
            <person name="Tanifuji G."/>
            <person name="Burki F."/>
            <person name="Gruber A."/>
            <person name="Irimia M."/>
            <person name="Maruyama S."/>
            <person name="Arias M.C."/>
            <person name="Ball S.G."/>
            <person name="Gile G.H."/>
            <person name="Hirakawa Y."/>
            <person name="Hopkins J.F."/>
            <person name="Rensing S.A."/>
            <person name="Schmutz J."/>
            <person name="Symeonidi A."/>
            <person name="Elias M."/>
            <person name="Eveleigh R.J."/>
            <person name="Herman E.K."/>
            <person name="Klute M.J."/>
            <person name="Nakayama T."/>
            <person name="Obornik M."/>
            <person name="Reyes-Prieto A."/>
            <person name="Armbrust E.V."/>
            <person name="Aves S.J."/>
            <person name="Beiko R.G."/>
            <person name="Coutinho P."/>
            <person name="Dacks J.B."/>
            <person name="Durnford D.G."/>
            <person name="Fast N.M."/>
            <person name="Green B.R."/>
            <person name="Grisdale C."/>
            <person name="Hempe F."/>
            <person name="Henrissat B."/>
            <person name="Hoppner M.P."/>
            <person name="Ishida K.-I."/>
            <person name="Kim E."/>
            <person name="Koreny L."/>
            <person name="Kroth P.G."/>
            <person name="Liu Y."/>
            <person name="Malik S.-B."/>
            <person name="Maier U.G."/>
            <person name="McRose D."/>
            <person name="Mock T."/>
            <person name="Neilson J.A."/>
            <person name="Onodera N.T."/>
            <person name="Poole A.M."/>
            <person name="Pritham E.J."/>
            <person name="Richards T.A."/>
            <person name="Rocap G."/>
            <person name="Roy S.W."/>
            <person name="Sarai C."/>
            <person name="Schaack S."/>
            <person name="Shirato S."/>
            <person name="Slamovits C.H."/>
            <person name="Spencer D.F."/>
            <person name="Suzuki S."/>
            <person name="Worden A.Z."/>
            <person name="Zauner S."/>
            <person name="Barry K."/>
            <person name="Bell C."/>
            <person name="Bharti A.K."/>
            <person name="Crow J.A."/>
            <person name="Grimwood J."/>
            <person name="Kramer R."/>
            <person name="Lindquist E."/>
            <person name="Lucas S."/>
            <person name="Salamov A."/>
            <person name="McFadden G.I."/>
            <person name="Lane C.E."/>
            <person name="Keeling P.J."/>
            <person name="Gray M.W."/>
            <person name="Grigoriev I.V."/>
            <person name="Archibald J.M."/>
        </authorList>
    </citation>
    <scope>NUCLEOTIDE SEQUENCE</scope>
    <source>
        <strain evidence="3">CCMP2712</strain>
    </source>
</reference>
<gene>
    <name evidence="1" type="ORF">GUITHDRAFT_118698</name>
</gene>
<reference evidence="1 3" key="1">
    <citation type="journal article" date="2012" name="Nature">
        <title>Algal genomes reveal evolutionary mosaicism and the fate of nucleomorphs.</title>
        <authorList>
            <consortium name="DOE Joint Genome Institute"/>
            <person name="Curtis B.A."/>
            <person name="Tanifuji G."/>
            <person name="Burki F."/>
            <person name="Gruber A."/>
            <person name="Irimia M."/>
            <person name="Maruyama S."/>
            <person name="Arias M.C."/>
            <person name="Ball S.G."/>
            <person name="Gile G.H."/>
            <person name="Hirakawa Y."/>
            <person name="Hopkins J.F."/>
            <person name="Kuo A."/>
            <person name="Rensing S.A."/>
            <person name="Schmutz J."/>
            <person name="Symeonidi A."/>
            <person name="Elias M."/>
            <person name="Eveleigh R.J."/>
            <person name="Herman E.K."/>
            <person name="Klute M.J."/>
            <person name="Nakayama T."/>
            <person name="Obornik M."/>
            <person name="Reyes-Prieto A."/>
            <person name="Armbrust E.V."/>
            <person name="Aves S.J."/>
            <person name="Beiko R.G."/>
            <person name="Coutinho P."/>
            <person name="Dacks J.B."/>
            <person name="Durnford D.G."/>
            <person name="Fast N.M."/>
            <person name="Green B.R."/>
            <person name="Grisdale C.J."/>
            <person name="Hempel F."/>
            <person name="Henrissat B."/>
            <person name="Hoppner M.P."/>
            <person name="Ishida K."/>
            <person name="Kim E."/>
            <person name="Koreny L."/>
            <person name="Kroth P.G."/>
            <person name="Liu Y."/>
            <person name="Malik S.B."/>
            <person name="Maier U.G."/>
            <person name="McRose D."/>
            <person name="Mock T."/>
            <person name="Neilson J.A."/>
            <person name="Onodera N.T."/>
            <person name="Poole A.M."/>
            <person name="Pritham E.J."/>
            <person name="Richards T.A."/>
            <person name="Rocap G."/>
            <person name="Roy S.W."/>
            <person name="Sarai C."/>
            <person name="Schaack S."/>
            <person name="Shirato S."/>
            <person name="Slamovits C.H."/>
            <person name="Spencer D.F."/>
            <person name="Suzuki S."/>
            <person name="Worden A.Z."/>
            <person name="Zauner S."/>
            <person name="Barry K."/>
            <person name="Bell C."/>
            <person name="Bharti A.K."/>
            <person name="Crow J.A."/>
            <person name="Grimwood J."/>
            <person name="Kramer R."/>
            <person name="Lindquist E."/>
            <person name="Lucas S."/>
            <person name="Salamov A."/>
            <person name="McFadden G.I."/>
            <person name="Lane C.E."/>
            <person name="Keeling P.J."/>
            <person name="Gray M.W."/>
            <person name="Grigoriev I.V."/>
            <person name="Archibald J.M."/>
        </authorList>
    </citation>
    <scope>NUCLEOTIDE SEQUENCE</scope>
    <source>
        <strain evidence="1 3">CCMP2712</strain>
    </source>
</reference>
<reference evidence="2" key="3">
    <citation type="submission" date="2016-03" db="UniProtKB">
        <authorList>
            <consortium name="EnsemblProtists"/>
        </authorList>
    </citation>
    <scope>IDENTIFICATION</scope>
</reference>
<sequence length="199" mass="22377">MPDLTVAVSTAYLIVPLVLGSGTRSSGWYKKMFAENMESMDDYEEGVSGMKRSLFSLMQDDQDVLEIGAGLGPNLPYFPSSIRYTAVEPNQFMHERLMEKSARFLKEPLKLVDDIRMIPSASMDVVVSTLVLCSVQNQGYPTPYNQKSFNWSKAWYSEMRRQVALADGCHADRDTLAAMQSKLLSWGRLMLQLTTLLVA</sequence>
<dbReference type="eggNOG" id="KOG4300">
    <property type="taxonomic scope" value="Eukaryota"/>
</dbReference>
<dbReference type="Gene3D" id="3.40.50.150">
    <property type="entry name" value="Vaccinia Virus protein VP39"/>
    <property type="match status" value="1"/>
</dbReference>
<dbReference type="EMBL" id="JH993096">
    <property type="protein sequence ID" value="EKX35150.1"/>
    <property type="molecule type" value="Genomic_DNA"/>
</dbReference>
<dbReference type="HOGENOM" id="CLU_1374509_0_0_1"/>
<dbReference type="PaxDb" id="55529-EKX35150"/>
<dbReference type="RefSeq" id="XP_005822130.1">
    <property type="nucleotide sequence ID" value="XM_005822073.1"/>
</dbReference>
<organism evidence="1">
    <name type="scientific">Guillardia theta (strain CCMP2712)</name>
    <name type="common">Cryptophyte</name>
    <dbReference type="NCBI Taxonomy" id="905079"/>
    <lineage>
        <taxon>Eukaryota</taxon>
        <taxon>Cryptophyceae</taxon>
        <taxon>Pyrenomonadales</taxon>
        <taxon>Geminigeraceae</taxon>
        <taxon>Guillardia</taxon>
    </lineage>
</organism>
<dbReference type="PANTHER" id="PTHR45036">
    <property type="entry name" value="METHYLTRANSFERASE LIKE 7B"/>
    <property type="match status" value="1"/>
</dbReference>
<keyword evidence="3" id="KW-1185">Reference proteome</keyword>
<dbReference type="STRING" id="905079.L1IH43"/>
<dbReference type="PANTHER" id="PTHR45036:SF1">
    <property type="entry name" value="METHYLTRANSFERASE LIKE 7A"/>
    <property type="match status" value="1"/>
</dbReference>
<proteinExistence type="predicted"/>
<dbReference type="SUPFAM" id="SSF53335">
    <property type="entry name" value="S-adenosyl-L-methionine-dependent methyltransferases"/>
    <property type="match status" value="1"/>
</dbReference>
<dbReference type="Proteomes" id="UP000011087">
    <property type="component" value="Unassembled WGS sequence"/>
</dbReference>